<keyword evidence="5" id="KW-1185">Reference proteome</keyword>
<organism evidence="4 5">
    <name type="scientific">Coemansia javaensis</name>
    <dbReference type="NCBI Taxonomy" id="2761396"/>
    <lineage>
        <taxon>Eukaryota</taxon>
        <taxon>Fungi</taxon>
        <taxon>Fungi incertae sedis</taxon>
        <taxon>Zoopagomycota</taxon>
        <taxon>Kickxellomycotina</taxon>
        <taxon>Kickxellomycetes</taxon>
        <taxon>Kickxellales</taxon>
        <taxon>Kickxellaceae</taxon>
        <taxon>Coemansia</taxon>
    </lineage>
</organism>
<evidence type="ECO:0000313" key="4">
    <source>
        <dbReference type="EMBL" id="KAJ2783319.1"/>
    </source>
</evidence>
<dbReference type="SUPFAM" id="SSF51735">
    <property type="entry name" value="NAD(P)-binding Rossmann-fold domains"/>
    <property type="match status" value="1"/>
</dbReference>
<evidence type="ECO:0000256" key="2">
    <source>
        <dbReference type="ARBA" id="ARBA00023002"/>
    </source>
</evidence>
<protein>
    <submittedName>
        <fullName evidence="4">Uncharacterized protein</fullName>
    </submittedName>
</protein>
<evidence type="ECO:0000256" key="3">
    <source>
        <dbReference type="RuleBase" id="RU000363"/>
    </source>
</evidence>
<dbReference type="Pfam" id="PF00106">
    <property type="entry name" value="adh_short"/>
    <property type="match status" value="1"/>
</dbReference>
<dbReference type="GO" id="GO:0016616">
    <property type="term" value="F:oxidoreductase activity, acting on the CH-OH group of donors, NAD or NADP as acceptor"/>
    <property type="evidence" value="ECO:0007669"/>
    <property type="project" value="TreeGrafter"/>
</dbReference>
<gene>
    <name evidence="4" type="ORF">H4R18_001765</name>
</gene>
<proteinExistence type="inferred from homology"/>
<dbReference type="OrthoDB" id="5840532at2759"/>
<dbReference type="AlphaFoldDB" id="A0A9W8LIP7"/>
<keyword evidence="2" id="KW-0560">Oxidoreductase</keyword>
<dbReference type="Gene3D" id="3.40.50.720">
    <property type="entry name" value="NAD(P)-binding Rossmann-like Domain"/>
    <property type="match status" value="1"/>
</dbReference>
<dbReference type="PRINTS" id="PR00080">
    <property type="entry name" value="SDRFAMILY"/>
</dbReference>
<dbReference type="PRINTS" id="PR00081">
    <property type="entry name" value="GDHRDH"/>
</dbReference>
<comment type="similarity">
    <text evidence="1 3">Belongs to the short-chain dehydrogenases/reductases (SDR) family.</text>
</comment>
<dbReference type="GO" id="GO:0005737">
    <property type="term" value="C:cytoplasm"/>
    <property type="evidence" value="ECO:0007669"/>
    <property type="project" value="TreeGrafter"/>
</dbReference>
<sequence>MVASPESKYAGALKDKVVIVTGAASGMGKLLVERLVGFGAQVMLVDVNPEVESMSAAFNAEREKATWWAVCDLQKAGGIQEYFDQAVEHFGHVDIVVNNAGIINSASLFSQPDHTDLERVMRINLIAPMEGTRVAVRYFKETGRQGVVLNTGSISGLTPLSFLETYGTSKAAVLYFTASCKDLAPQVRVNAVAPYYVETPFIKGSAVIDQYPMLLKIGVLKPERVVNAMLRALCDKSLAGDTLVITDGNKDERLKIYDDLALQVSSRLAGGLVSSAISFVGSLVSSMARGAIDLTRRRS</sequence>
<dbReference type="PANTHER" id="PTHR44229:SF4">
    <property type="entry name" value="15-HYDROXYPROSTAGLANDIN DEHYDROGENASE [NAD(+)]"/>
    <property type="match status" value="1"/>
</dbReference>
<dbReference type="InterPro" id="IPR036291">
    <property type="entry name" value="NAD(P)-bd_dom_sf"/>
</dbReference>
<reference evidence="4" key="1">
    <citation type="submission" date="2022-07" db="EMBL/GenBank/DDBJ databases">
        <title>Phylogenomic reconstructions and comparative analyses of Kickxellomycotina fungi.</title>
        <authorList>
            <person name="Reynolds N.K."/>
            <person name="Stajich J.E."/>
            <person name="Barry K."/>
            <person name="Grigoriev I.V."/>
            <person name="Crous P."/>
            <person name="Smith M.E."/>
        </authorList>
    </citation>
    <scope>NUCLEOTIDE SEQUENCE</scope>
    <source>
        <strain evidence="4">NBRC 105414</strain>
    </source>
</reference>
<dbReference type="EMBL" id="JANBUL010000050">
    <property type="protein sequence ID" value="KAJ2783319.1"/>
    <property type="molecule type" value="Genomic_DNA"/>
</dbReference>
<dbReference type="Proteomes" id="UP001140217">
    <property type="component" value="Unassembled WGS sequence"/>
</dbReference>
<evidence type="ECO:0000256" key="1">
    <source>
        <dbReference type="ARBA" id="ARBA00006484"/>
    </source>
</evidence>
<comment type="caution">
    <text evidence="4">The sequence shown here is derived from an EMBL/GenBank/DDBJ whole genome shotgun (WGS) entry which is preliminary data.</text>
</comment>
<dbReference type="InterPro" id="IPR002347">
    <property type="entry name" value="SDR_fam"/>
</dbReference>
<evidence type="ECO:0000313" key="5">
    <source>
        <dbReference type="Proteomes" id="UP001140217"/>
    </source>
</evidence>
<name>A0A9W8LIP7_9FUNG</name>
<dbReference type="PANTHER" id="PTHR44229">
    <property type="entry name" value="15-HYDROXYPROSTAGLANDIN DEHYDROGENASE [NAD(+)]"/>
    <property type="match status" value="1"/>
</dbReference>
<accession>A0A9W8LIP7</accession>